<feature type="compositionally biased region" description="Basic and acidic residues" evidence="15">
    <location>
        <begin position="308"/>
        <end position="332"/>
    </location>
</feature>
<dbReference type="GO" id="GO:1902495">
    <property type="term" value="C:transmembrane transporter complex"/>
    <property type="evidence" value="ECO:0007669"/>
    <property type="project" value="UniProtKB-ARBA"/>
</dbReference>
<feature type="transmembrane region" description="Helical" evidence="16">
    <location>
        <begin position="108"/>
        <end position="130"/>
    </location>
</feature>
<dbReference type="InterPro" id="IPR036257">
    <property type="entry name" value="Cyt_c_oxidase_su2_TM_sf"/>
</dbReference>
<dbReference type="SUPFAM" id="SSF81464">
    <property type="entry name" value="Cytochrome c oxidase subunit II-like, transmembrane region"/>
    <property type="match status" value="1"/>
</dbReference>
<feature type="region of interest" description="Disordered" evidence="15">
    <location>
        <begin position="308"/>
        <end position="340"/>
    </location>
</feature>
<dbReference type="PROSITE" id="PS50857">
    <property type="entry name" value="COX2_CUA"/>
    <property type="match status" value="1"/>
</dbReference>
<dbReference type="Proteomes" id="UP000516314">
    <property type="component" value="Mitochondrion MT"/>
</dbReference>
<dbReference type="InterPro" id="IPR008972">
    <property type="entry name" value="Cupredoxin"/>
</dbReference>
<dbReference type="PRINTS" id="PR01166">
    <property type="entry name" value="CYCOXIDASEII"/>
</dbReference>
<feature type="transmembrane region" description="Helical" evidence="16">
    <location>
        <begin position="67"/>
        <end position="87"/>
    </location>
</feature>
<organism evidence="19 20">
    <name type="scientific">Arabidopsis thaliana</name>
    <name type="common">Mouse-ear cress</name>
    <dbReference type="NCBI Taxonomy" id="3702"/>
    <lineage>
        <taxon>Eukaryota</taxon>
        <taxon>Viridiplantae</taxon>
        <taxon>Streptophyta</taxon>
        <taxon>Embryophyta</taxon>
        <taxon>Tracheophyta</taxon>
        <taxon>Spermatophyta</taxon>
        <taxon>Magnoliopsida</taxon>
        <taxon>eudicotyledons</taxon>
        <taxon>Gunneridae</taxon>
        <taxon>Pentapetalae</taxon>
        <taxon>rosids</taxon>
        <taxon>malvids</taxon>
        <taxon>Brassicales</taxon>
        <taxon>Brassicaceae</taxon>
        <taxon>Camelineae</taxon>
        <taxon>Arabidopsis</taxon>
    </lineage>
</organism>
<evidence type="ECO:0000259" key="18">
    <source>
        <dbReference type="PROSITE" id="PS50999"/>
    </source>
</evidence>
<dbReference type="InterPro" id="IPR045187">
    <property type="entry name" value="CcO_II"/>
</dbReference>
<evidence type="ECO:0000256" key="9">
    <source>
        <dbReference type="ARBA" id="ARBA00022989"/>
    </source>
</evidence>
<evidence type="ECO:0000256" key="3">
    <source>
        <dbReference type="ARBA" id="ARBA00022448"/>
    </source>
</evidence>
<comment type="function">
    <text evidence="14">Component of the cytochrome c oxidase, the last enzyme in the mitochondrial electron transport chain which drives oxidative phosphorylation. The respiratory chain contains 3 multisubunit complexes succinate dehydrogenase (complex II, CII), ubiquinol-cytochrome c oxidoreductase (cytochrome b-c1 complex, complex III, CIII) and cytochrome c oxidase (complex IV, CIV), that cooperate to transfer electrons derived from NADH and succinate to molecular oxygen, creating an electrochemical gradient over the inner membrane that drives transmembrane transport and the ATP synthase. Cytochrome c oxidase is the component of the respiratory chain that catalyzes the reduction of oxygen to water. Electrons originating from reduced cytochrome c in the intermembrane space (IMS) are transferred via the dinuclear copper A center (CU(A)) of subunit 2 and heme A of subunit 1 to the active site in subunit 1, a binuclear center (BNC) formed by heme A3 and copper B (CU(B)). The BNC reduces molecular oxygen to 2 water molecules using 4 electrons from cytochrome c in the IMS and 4 protons from the mitochondrial matrix.</text>
</comment>
<feature type="domain" description="Cytochrome oxidase subunit II copper A binding" evidence="17">
    <location>
        <begin position="138"/>
        <end position="277"/>
    </location>
</feature>
<keyword evidence="3 14" id="KW-0813">Transport</keyword>
<comment type="similarity">
    <text evidence="2 14">Belongs to the cytochrome c oxidase subunit 2 family.</text>
</comment>
<dbReference type="GO" id="GO:0005743">
    <property type="term" value="C:mitochondrial inner membrane"/>
    <property type="evidence" value="ECO:0007669"/>
    <property type="project" value="UniProtKB-SubCell"/>
</dbReference>
<keyword evidence="9 16" id="KW-1133">Transmembrane helix</keyword>
<evidence type="ECO:0000256" key="15">
    <source>
        <dbReference type="SAM" id="MobiDB-lite"/>
    </source>
</evidence>
<evidence type="ECO:0000256" key="1">
    <source>
        <dbReference type="ARBA" id="ARBA00004225"/>
    </source>
</evidence>
<dbReference type="InterPro" id="IPR011759">
    <property type="entry name" value="Cyt_c_oxidase_su2_TM_dom"/>
</dbReference>
<evidence type="ECO:0000256" key="6">
    <source>
        <dbReference type="ARBA" id="ARBA00022723"/>
    </source>
</evidence>
<comment type="catalytic activity">
    <reaction evidence="13">
        <text>4 Fe(II)-[cytochrome c] + O2 + 8 H(+)(in) = 4 Fe(III)-[cytochrome c] + 2 H2O + 4 H(+)(out)</text>
        <dbReference type="Rhea" id="RHEA:11436"/>
        <dbReference type="Rhea" id="RHEA-COMP:10350"/>
        <dbReference type="Rhea" id="RHEA-COMP:14399"/>
        <dbReference type="ChEBI" id="CHEBI:15377"/>
        <dbReference type="ChEBI" id="CHEBI:15378"/>
        <dbReference type="ChEBI" id="CHEBI:15379"/>
        <dbReference type="ChEBI" id="CHEBI:29033"/>
        <dbReference type="ChEBI" id="CHEBI:29034"/>
        <dbReference type="EC" id="7.1.1.9"/>
    </reaction>
    <physiologicalReaction direction="left-to-right" evidence="13">
        <dbReference type="Rhea" id="RHEA:11437"/>
    </physiologicalReaction>
</comment>
<dbReference type="FunFam" id="1.10.287.90:FF:000004">
    <property type="entry name" value="Cytochrome c oxidase subunit 2"/>
    <property type="match status" value="1"/>
</dbReference>
<keyword evidence="14" id="KW-0999">Mitochondrion inner membrane</keyword>
<feature type="region of interest" description="Disordered" evidence="15">
    <location>
        <begin position="512"/>
        <end position="545"/>
    </location>
</feature>
<evidence type="ECO:0000256" key="5">
    <source>
        <dbReference type="ARBA" id="ARBA00022692"/>
    </source>
</evidence>
<keyword evidence="11 14" id="KW-0496">Mitochondrion</keyword>
<dbReference type="InterPro" id="IPR002429">
    <property type="entry name" value="CcO_II-like_C"/>
</dbReference>
<dbReference type="PROSITE" id="PS50999">
    <property type="entry name" value="COX2_TM"/>
    <property type="match status" value="1"/>
</dbReference>
<evidence type="ECO:0000256" key="8">
    <source>
        <dbReference type="ARBA" id="ARBA00022982"/>
    </source>
</evidence>
<reference evidence="19 20" key="1">
    <citation type="submission" date="2020-09" db="EMBL/GenBank/DDBJ databases">
        <authorList>
            <person name="Ashkenazy H."/>
        </authorList>
    </citation>
    <scope>NUCLEOTIDE SEQUENCE [LARGE SCALE GENOMIC DNA]</scope>
    <source>
        <strain evidence="20">cv. Cdm-0</strain>
    </source>
</reference>
<evidence type="ECO:0000313" key="19">
    <source>
        <dbReference type="EMBL" id="CAD5336165.1"/>
    </source>
</evidence>
<evidence type="ECO:0000256" key="11">
    <source>
        <dbReference type="ARBA" id="ARBA00023128"/>
    </source>
</evidence>
<dbReference type="SUPFAM" id="SSF49503">
    <property type="entry name" value="Cupredoxins"/>
    <property type="match status" value="1"/>
</dbReference>
<evidence type="ECO:0000256" key="2">
    <source>
        <dbReference type="ARBA" id="ARBA00007866"/>
    </source>
</evidence>
<keyword evidence="10 14" id="KW-0186">Copper</keyword>
<dbReference type="FunFam" id="2.60.40.420:FF:000001">
    <property type="entry name" value="Cytochrome c oxidase subunit 2"/>
    <property type="match status" value="1"/>
</dbReference>
<evidence type="ECO:0000256" key="7">
    <source>
        <dbReference type="ARBA" id="ARBA00022967"/>
    </source>
</evidence>
<keyword evidence="7" id="KW-1278">Translocase</keyword>
<evidence type="ECO:0000256" key="13">
    <source>
        <dbReference type="ARBA" id="ARBA00049512"/>
    </source>
</evidence>
<keyword evidence="4 14" id="KW-0679">Respiratory chain</keyword>
<evidence type="ECO:0000256" key="16">
    <source>
        <dbReference type="SAM" id="Phobius"/>
    </source>
</evidence>
<dbReference type="GO" id="GO:0022900">
    <property type="term" value="P:electron transport chain"/>
    <property type="evidence" value="ECO:0007669"/>
    <property type="project" value="InterPro"/>
</dbReference>
<accession>A0A7G2FJN5</accession>
<gene>
    <name evidence="19" type="ORF">AT9943_LOCUS23374</name>
</gene>
<proteinExistence type="inferred from homology"/>
<dbReference type="Gene3D" id="1.10.287.90">
    <property type="match status" value="1"/>
</dbReference>
<dbReference type="Pfam" id="PF00116">
    <property type="entry name" value="COX2"/>
    <property type="match status" value="1"/>
</dbReference>
<protein>
    <recommendedName>
        <fullName evidence="14">Cytochrome c oxidase subunit 2</fullName>
    </recommendedName>
</protein>
<comment type="cofactor">
    <cofactor evidence="14">
        <name>Cu cation</name>
        <dbReference type="ChEBI" id="CHEBI:23378"/>
    </cofactor>
    <text evidence="14">Binds a copper A center.</text>
</comment>
<comment type="subcellular location">
    <subcellularLocation>
        <location evidence="14">Mitochondrion inner membrane</location>
        <topology evidence="14">Multi-pass membrane protein</topology>
    </subcellularLocation>
    <subcellularLocation>
        <location evidence="1">Mitochondrion membrane</location>
        <topology evidence="1">Multi-pass membrane protein</topology>
    </subcellularLocation>
</comment>
<dbReference type="Gene3D" id="2.60.40.420">
    <property type="entry name" value="Cupredoxins - blue copper proteins"/>
    <property type="match status" value="1"/>
</dbReference>
<dbReference type="AlphaFoldDB" id="A0A7G2FJN5"/>
<evidence type="ECO:0000256" key="10">
    <source>
        <dbReference type="ARBA" id="ARBA00023008"/>
    </source>
</evidence>
<dbReference type="PANTHER" id="PTHR22888">
    <property type="entry name" value="CYTOCHROME C OXIDASE, SUBUNIT II"/>
    <property type="match status" value="1"/>
</dbReference>
<evidence type="ECO:0000256" key="14">
    <source>
        <dbReference type="RuleBase" id="RU000457"/>
    </source>
</evidence>
<feature type="domain" description="Cytochrome oxidase subunit II transmembrane region profile" evidence="18">
    <location>
        <begin position="41"/>
        <end position="136"/>
    </location>
</feature>
<dbReference type="Pfam" id="PF02790">
    <property type="entry name" value="COX2_TM"/>
    <property type="match status" value="1"/>
</dbReference>
<dbReference type="GO" id="GO:0005507">
    <property type="term" value="F:copper ion binding"/>
    <property type="evidence" value="ECO:0007669"/>
    <property type="project" value="InterPro"/>
</dbReference>
<dbReference type="InterPro" id="IPR034210">
    <property type="entry name" value="CcO_II_C"/>
</dbReference>
<keyword evidence="12 14" id="KW-0472">Membrane</keyword>
<keyword evidence="8 14" id="KW-0249">Electron transport</keyword>
<dbReference type="GO" id="GO:1902494">
    <property type="term" value="C:catalytic complex"/>
    <property type="evidence" value="ECO:0007669"/>
    <property type="project" value="UniProtKB-ARBA"/>
</dbReference>
<name>A0A7G2FJN5_ARATH</name>
<evidence type="ECO:0000256" key="4">
    <source>
        <dbReference type="ARBA" id="ARBA00022660"/>
    </source>
</evidence>
<dbReference type="GO" id="GO:0004129">
    <property type="term" value="F:cytochrome-c oxidase activity"/>
    <property type="evidence" value="ECO:0007669"/>
    <property type="project" value="UniProtKB-EC"/>
</dbReference>
<dbReference type="PANTHER" id="PTHR22888:SF9">
    <property type="entry name" value="CYTOCHROME C OXIDASE SUBUNIT 2"/>
    <property type="match status" value="1"/>
</dbReference>
<evidence type="ECO:0000313" key="20">
    <source>
        <dbReference type="Proteomes" id="UP000516314"/>
    </source>
</evidence>
<keyword evidence="5 14" id="KW-0812">Transmembrane</keyword>
<keyword evidence="6 14" id="KW-0479">Metal-binding</keyword>
<dbReference type="EMBL" id="LR881472">
    <property type="protein sequence ID" value="CAD5336165.1"/>
    <property type="molecule type" value="Genomic_DNA"/>
</dbReference>
<evidence type="ECO:0000259" key="17">
    <source>
        <dbReference type="PROSITE" id="PS50857"/>
    </source>
</evidence>
<sequence>MGLILCTVVIEESESLLDQTKEIGMEFCLDPPGGAKFIIQCAEPWQLGSQDAATPIMQGIIDLHHDIFFFLILILVFVLWILVRALWHFHYKKNAIPQRIVHGTTIEILRTIFPSIISMFIAIPSFALLYSMDEVVVDPAITIKAIGHQWYRTYEYSDYNSSDEQSLTFDSYMIPEEDLELGQSRLLEVDNRVVVPAKTHLRIIVTSADVPHSWAVPSSGVKCDAVPGRLNQISILVQREGVYYGQCSEICGTNHAFTRAPGNIGRLLSPTLAQPHHPGCEPPEKQAITVSGWSCREPRSKVVDKIEERARHPVEQRGRALHTEQASLRDETPAQGPQFSLGGRTKDLWKSCEGGQSKIVLFLYKDNRRSQRLGATLFLSYSSFFMISISCRAVYYESGKPGIINMRDPEGWAGLPQGFFYPLFPGWERSPIKNTTFEADHYIGAIAKPSRIKASSPSSNSKRPTYSLFPFIRGLQRICVPHRTSNMPICLMYQPSQLDRIQYKGFAFASDRRRTDGCPKSSTVDDSSGNGFQIAAANDHREGRI</sequence>
<dbReference type="CDD" id="cd13912">
    <property type="entry name" value="CcO_II_C"/>
    <property type="match status" value="1"/>
</dbReference>
<evidence type="ECO:0000256" key="12">
    <source>
        <dbReference type="ARBA" id="ARBA00023136"/>
    </source>
</evidence>
<geneLocation type="mitochondrion" evidence="19"/>
<feature type="compositionally biased region" description="Polar residues" evidence="15">
    <location>
        <begin position="520"/>
        <end position="531"/>
    </location>
</feature>
<dbReference type="GO" id="GO:0009060">
    <property type="term" value="P:aerobic respiration"/>
    <property type="evidence" value="ECO:0007669"/>
    <property type="project" value="UniProtKB-ARBA"/>
</dbReference>